<reference evidence="5 6" key="1">
    <citation type="submission" date="2018-10" db="EMBL/GenBank/DDBJ databases">
        <title>Dokdonia luteus sp. nov., isolated from sea water.</title>
        <authorList>
            <person name="Zhou L.Y."/>
            <person name="Du Z.J."/>
        </authorList>
    </citation>
    <scope>NUCLEOTIDE SEQUENCE [LARGE SCALE GENOMIC DNA]</scope>
    <source>
        <strain evidence="5 6">SH27</strain>
    </source>
</reference>
<dbReference type="GO" id="GO:0004764">
    <property type="term" value="F:shikimate 3-dehydrogenase (NADP+) activity"/>
    <property type="evidence" value="ECO:0007669"/>
    <property type="project" value="UniProtKB-EC"/>
</dbReference>
<dbReference type="PANTHER" id="PTHR21089">
    <property type="entry name" value="SHIKIMATE DEHYDROGENASE"/>
    <property type="match status" value="1"/>
</dbReference>
<accession>A0A3M0FZN1</accession>
<dbReference type="GO" id="GO:0009073">
    <property type="term" value="P:aromatic amino acid family biosynthetic process"/>
    <property type="evidence" value="ECO:0007669"/>
    <property type="project" value="UniProtKB-KW"/>
</dbReference>
<evidence type="ECO:0000259" key="4">
    <source>
        <dbReference type="Pfam" id="PF08501"/>
    </source>
</evidence>
<dbReference type="InterPro" id="IPR046346">
    <property type="entry name" value="Aminoacid_DH-like_N_sf"/>
</dbReference>
<dbReference type="PANTHER" id="PTHR21089:SF1">
    <property type="entry name" value="BIFUNCTIONAL 3-DEHYDROQUINATE DEHYDRATASE_SHIKIMATE DEHYDROGENASE, CHLOROPLASTIC"/>
    <property type="match status" value="1"/>
</dbReference>
<evidence type="ECO:0000313" key="6">
    <source>
        <dbReference type="Proteomes" id="UP000281985"/>
    </source>
</evidence>
<dbReference type="GO" id="GO:0005829">
    <property type="term" value="C:cytosol"/>
    <property type="evidence" value="ECO:0007669"/>
    <property type="project" value="TreeGrafter"/>
</dbReference>
<evidence type="ECO:0000256" key="2">
    <source>
        <dbReference type="ARBA" id="ARBA00023002"/>
    </source>
</evidence>
<dbReference type="EMBL" id="REFV01000011">
    <property type="protein sequence ID" value="RMB57367.1"/>
    <property type="molecule type" value="Genomic_DNA"/>
</dbReference>
<proteinExistence type="predicted"/>
<gene>
    <name evidence="5" type="primary">aroE</name>
    <name evidence="5" type="ORF">EAX61_11510</name>
</gene>
<dbReference type="EC" id="1.1.1.25" evidence="5"/>
<feature type="domain" description="Shikimate dehydrogenase substrate binding N-terminal" evidence="4">
    <location>
        <begin position="13"/>
        <end position="93"/>
    </location>
</feature>
<comment type="caution">
    <text evidence="5">The sequence shown here is derived from an EMBL/GenBank/DDBJ whole genome shotgun (WGS) entry which is preliminary data.</text>
</comment>
<name>A0A3M0FZN1_9FLAO</name>
<dbReference type="InterPro" id="IPR013708">
    <property type="entry name" value="Shikimate_DH-bd_N"/>
</dbReference>
<dbReference type="GO" id="GO:0019632">
    <property type="term" value="P:shikimate metabolic process"/>
    <property type="evidence" value="ECO:0007669"/>
    <property type="project" value="TreeGrafter"/>
</dbReference>
<sequence length="288" mass="31860">MEIKPAQMDKYGLFGKNIGYSFSRNYFRAKFTALERNATYENFDCATIQEVQNKLKDATVSGYNVTIPYKEAIIPLLDTLDKHSAAIGAVNTIKRMPNGELKGFNTDFIGFGNSLLEQYGETLFGGADDISAFAKGDTELVSNTEKKSAHKEEQNALALPINALIMGTGGASKAVVYAFELLGVSCQYISRKRTKTTISYEDLTEEIIGNATFIVNCTPLGTYPEVELHPDIPYDFLNITHIAYDLIYNPPETTFLAKAKAQDADVLNGLRMLELQAQAAWDIWNSTS</sequence>
<protein>
    <submittedName>
        <fullName evidence="5">Shikimate dehydrogenase</fullName>
        <ecNumber evidence="5">1.1.1.25</ecNumber>
    </submittedName>
</protein>
<evidence type="ECO:0000256" key="3">
    <source>
        <dbReference type="ARBA" id="ARBA00023141"/>
    </source>
</evidence>
<organism evidence="5 6">
    <name type="scientific">Dokdonia sinensis</name>
    <dbReference type="NCBI Taxonomy" id="2479847"/>
    <lineage>
        <taxon>Bacteria</taxon>
        <taxon>Pseudomonadati</taxon>
        <taxon>Bacteroidota</taxon>
        <taxon>Flavobacteriia</taxon>
        <taxon>Flavobacteriales</taxon>
        <taxon>Flavobacteriaceae</taxon>
        <taxon>Dokdonia</taxon>
    </lineage>
</organism>
<keyword evidence="3" id="KW-0028">Amino-acid biosynthesis</keyword>
<comment type="pathway">
    <text evidence="1">Metabolic intermediate biosynthesis; chorismate biosynthesis; chorismate from D-erythrose 4-phosphate and phosphoenolpyruvate: step 4/7.</text>
</comment>
<evidence type="ECO:0000256" key="1">
    <source>
        <dbReference type="ARBA" id="ARBA00004871"/>
    </source>
</evidence>
<dbReference type="OrthoDB" id="9792692at2"/>
<dbReference type="GO" id="GO:0050661">
    <property type="term" value="F:NADP binding"/>
    <property type="evidence" value="ECO:0007669"/>
    <property type="project" value="TreeGrafter"/>
</dbReference>
<dbReference type="Gene3D" id="3.40.50.10860">
    <property type="entry name" value="Leucine Dehydrogenase, chain A, domain 1"/>
    <property type="match status" value="1"/>
</dbReference>
<dbReference type="SUPFAM" id="SSF53223">
    <property type="entry name" value="Aminoacid dehydrogenase-like, N-terminal domain"/>
    <property type="match status" value="1"/>
</dbReference>
<keyword evidence="6" id="KW-1185">Reference proteome</keyword>
<keyword evidence="3" id="KW-0057">Aromatic amino acid biosynthesis</keyword>
<dbReference type="Proteomes" id="UP000281985">
    <property type="component" value="Unassembled WGS sequence"/>
</dbReference>
<dbReference type="SUPFAM" id="SSF51735">
    <property type="entry name" value="NAD(P)-binding Rossmann-fold domains"/>
    <property type="match status" value="1"/>
</dbReference>
<keyword evidence="2 5" id="KW-0560">Oxidoreductase</keyword>
<dbReference type="GO" id="GO:0009423">
    <property type="term" value="P:chorismate biosynthetic process"/>
    <property type="evidence" value="ECO:0007669"/>
    <property type="project" value="TreeGrafter"/>
</dbReference>
<dbReference type="Pfam" id="PF08501">
    <property type="entry name" value="Shikimate_dh_N"/>
    <property type="match status" value="1"/>
</dbReference>
<dbReference type="InterPro" id="IPR022893">
    <property type="entry name" value="Shikimate_DH_fam"/>
</dbReference>
<dbReference type="CDD" id="cd01065">
    <property type="entry name" value="NAD_bind_Shikimate_DH"/>
    <property type="match status" value="1"/>
</dbReference>
<dbReference type="InterPro" id="IPR036291">
    <property type="entry name" value="NAD(P)-bd_dom_sf"/>
</dbReference>
<dbReference type="AlphaFoldDB" id="A0A3M0FZN1"/>
<evidence type="ECO:0000313" key="5">
    <source>
        <dbReference type="EMBL" id="RMB57367.1"/>
    </source>
</evidence>
<dbReference type="Gene3D" id="3.40.50.720">
    <property type="entry name" value="NAD(P)-binding Rossmann-like Domain"/>
    <property type="match status" value="1"/>
</dbReference>